<feature type="region of interest" description="Disordered" evidence="1">
    <location>
        <begin position="1"/>
        <end position="29"/>
    </location>
</feature>
<dbReference type="AlphaFoldDB" id="A0A9D4CRS4"/>
<feature type="compositionally biased region" description="Basic and acidic residues" evidence="1">
    <location>
        <begin position="13"/>
        <end position="24"/>
    </location>
</feature>
<proteinExistence type="predicted"/>
<name>A0A9D4CRS4_DREPO</name>
<organism evidence="2 3">
    <name type="scientific">Dreissena polymorpha</name>
    <name type="common">Zebra mussel</name>
    <name type="synonym">Mytilus polymorpha</name>
    <dbReference type="NCBI Taxonomy" id="45954"/>
    <lineage>
        <taxon>Eukaryota</taxon>
        <taxon>Metazoa</taxon>
        <taxon>Spiralia</taxon>
        <taxon>Lophotrochozoa</taxon>
        <taxon>Mollusca</taxon>
        <taxon>Bivalvia</taxon>
        <taxon>Autobranchia</taxon>
        <taxon>Heteroconchia</taxon>
        <taxon>Euheterodonta</taxon>
        <taxon>Imparidentia</taxon>
        <taxon>Neoheterodontei</taxon>
        <taxon>Myida</taxon>
        <taxon>Dreissenoidea</taxon>
        <taxon>Dreissenidae</taxon>
        <taxon>Dreissena</taxon>
    </lineage>
</organism>
<reference evidence="2" key="2">
    <citation type="submission" date="2020-11" db="EMBL/GenBank/DDBJ databases">
        <authorList>
            <person name="McCartney M.A."/>
            <person name="Auch B."/>
            <person name="Kono T."/>
            <person name="Mallez S."/>
            <person name="Becker A."/>
            <person name="Gohl D.M."/>
            <person name="Silverstein K.A.T."/>
            <person name="Koren S."/>
            <person name="Bechman K.B."/>
            <person name="Herman A."/>
            <person name="Abrahante J.E."/>
            <person name="Garbe J."/>
        </authorList>
    </citation>
    <scope>NUCLEOTIDE SEQUENCE</scope>
    <source>
        <strain evidence="2">Duluth1</strain>
        <tissue evidence="2">Whole animal</tissue>
    </source>
</reference>
<evidence type="ECO:0000313" key="2">
    <source>
        <dbReference type="EMBL" id="KAH3729539.1"/>
    </source>
</evidence>
<reference evidence="2" key="1">
    <citation type="journal article" date="2019" name="bioRxiv">
        <title>The Genome of the Zebra Mussel, Dreissena polymorpha: A Resource for Invasive Species Research.</title>
        <authorList>
            <person name="McCartney M.A."/>
            <person name="Auch B."/>
            <person name="Kono T."/>
            <person name="Mallez S."/>
            <person name="Zhang Y."/>
            <person name="Obille A."/>
            <person name="Becker A."/>
            <person name="Abrahante J.E."/>
            <person name="Garbe J."/>
            <person name="Badalamenti J.P."/>
            <person name="Herman A."/>
            <person name="Mangelson H."/>
            <person name="Liachko I."/>
            <person name="Sullivan S."/>
            <person name="Sone E.D."/>
            <person name="Koren S."/>
            <person name="Silverstein K.A.T."/>
            <person name="Beckman K.B."/>
            <person name="Gohl D.M."/>
        </authorList>
    </citation>
    <scope>NUCLEOTIDE SEQUENCE</scope>
    <source>
        <strain evidence="2">Duluth1</strain>
        <tissue evidence="2">Whole animal</tissue>
    </source>
</reference>
<gene>
    <name evidence="2" type="ORF">DPMN_055510</name>
</gene>
<evidence type="ECO:0000313" key="3">
    <source>
        <dbReference type="Proteomes" id="UP000828390"/>
    </source>
</evidence>
<keyword evidence="3" id="KW-1185">Reference proteome</keyword>
<accession>A0A9D4CRS4</accession>
<feature type="compositionally biased region" description="Polar residues" evidence="1">
    <location>
        <begin position="68"/>
        <end position="79"/>
    </location>
</feature>
<comment type="caution">
    <text evidence="2">The sequence shown here is derived from an EMBL/GenBank/DDBJ whole genome shotgun (WGS) entry which is preliminary data.</text>
</comment>
<evidence type="ECO:0000256" key="1">
    <source>
        <dbReference type="SAM" id="MobiDB-lite"/>
    </source>
</evidence>
<sequence length="79" mass="8740">MVTHPPDLMNTRNKPETNSSEHPRPSNCPDVVIATGSSSFQPALRHRRKVPQLPSIQASRRTAGGYQNECSTNNNVFIP</sequence>
<feature type="region of interest" description="Disordered" evidence="1">
    <location>
        <begin position="42"/>
        <end position="79"/>
    </location>
</feature>
<dbReference type="EMBL" id="JAIWYP010000012">
    <property type="protein sequence ID" value="KAH3729539.1"/>
    <property type="molecule type" value="Genomic_DNA"/>
</dbReference>
<dbReference type="Proteomes" id="UP000828390">
    <property type="component" value="Unassembled WGS sequence"/>
</dbReference>
<protein>
    <submittedName>
        <fullName evidence="2">Uncharacterized protein</fullName>
    </submittedName>
</protein>